<dbReference type="Gene3D" id="3.40.50.1110">
    <property type="entry name" value="SGNH hydrolase"/>
    <property type="match status" value="1"/>
</dbReference>
<dbReference type="CDD" id="cd01837">
    <property type="entry name" value="SGNH_plant_lipase_like"/>
    <property type="match status" value="1"/>
</dbReference>
<proteinExistence type="inferred from homology"/>
<keyword evidence="2" id="KW-1133">Transmembrane helix</keyword>
<keyword evidence="2" id="KW-0812">Transmembrane</keyword>
<dbReference type="InterPro" id="IPR036514">
    <property type="entry name" value="SGNH_hydro_sf"/>
</dbReference>
<comment type="similarity">
    <text evidence="1">Belongs to the 'GDSL' lipolytic enzyme family.</text>
</comment>
<dbReference type="Pfam" id="PF00657">
    <property type="entry name" value="Lipase_GDSL"/>
    <property type="match status" value="1"/>
</dbReference>
<dbReference type="PANTHER" id="PTHR45642">
    <property type="entry name" value="GDSL ESTERASE/LIPASE EXL3"/>
    <property type="match status" value="1"/>
</dbReference>
<dbReference type="InterPro" id="IPR050592">
    <property type="entry name" value="GDSL_lipolytic_enzyme"/>
</dbReference>
<name>A0ABC8RN94_9AQUA</name>
<comment type="caution">
    <text evidence="4">The sequence shown here is derived from an EMBL/GenBank/DDBJ whole genome shotgun (WGS) entry which is preliminary data.</text>
</comment>
<sequence length="360" mass="39770">MGLSGYVLGFFLLVSVIFFVGHGDPLVPALCIFGDSVVDVGNNNNLRTLIKANFPPYGRDFVTHKPTGRFCNGKLAIDFTAEYLGFTSYPPAYLSQDAKGNNLLAGANFASAASGYYDRTAQLYRTITLPQQLEYYKEWQNKVVGIVGKARANAIFSGGIHLLSAGSSDFVQNYYINPMLNRAFTPDRFSDTLMQSYSTFILVLHFIFLLTLLTSLASHLYGLGVRKIGVTTLPPTGCLPATITLFGDGSNQCVGRLNRDAVSFNKKLNMTSQDLQNKLPGLKLVVFDIYQPLFDMVTKPSDNVQLGKSIEIGFRHVWPDLLGPMKAHTCGPLDKIMAQPMRLNRSNLLKKDEELKTLDP</sequence>
<dbReference type="Proteomes" id="UP001642360">
    <property type="component" value="Unassembled WGS sequence"/>
</dbReference>
<evidence type="ECO:0008006" key="6">
    <source>
        <dbReference type="Google" id="ProtNLM"/>
    </source>
</evidence>
<dbReference type="PANTHER" id="PTHR45642:SF103">
    <property type="entry name" value="ZINC FINGER PROTEIN"/>
    <property type="match status" value="1"/>
</dbReference>
<keyword evidence="3" id="KW-0732">Signal</keyword>
<evidence type="ECO:0000256" key="3">
    <source>
        <dbReference type="SAM" id="SignalP"/>
    </source>
</evidence>
<evidence type="ECO:0000313" key="4">
    <source>
        <dbReference type="EMBL" id="CAK9146020.1"/>
    </source>
</evidence>
<feature type="chain" id="PRO_5044750885" description="GDSL esterase/lipase" evidence="3">
    <location>
        <begin position="24"/>
        <end position="360"/>
    </location>
</feature>
<feature type="transmembrane region" description="Helical" evidence="2">
    <location>
        <begin position="197"/>
        <end position="217"/>
    </location>
</feature>
<protein>
    <recommendedName>
        <fullName evidence="6">GDSL esterase/lipase</fullName>
    </recommendedName>
</protein>
<feature type="signal peptide" evidence="3">
    <location>
        <begin position="1"/>
        <end position="23"/>
    </location>
</feature>
<dbReference type="InterPro" id="IPR001087">
    <property type="entry name" value="GDSL"/>
</dbReference>
<evidence type="ECO:0000313" key="5">
    <source>
        <dbReference type="Proteomes" id="UP001642360"/>
    </source>
</evidence>
<dbReference type="EMBL" id="CAUOFW020001529">
    <property type="protein sequence ID" value="CAK9146020.1"/>
    <property type="molecule type" value="Genomic_DNA"/>
</dbReference>
<evidence type="ECO:0000256" key="2">
    <source>
        <dbReference type="SAM" id="Phobius"/>
    </source>
</evidence>
<evidence type="ECO:0000256" key="1">
    <source>
        <dbReference type="ARBA" id="ARBA00008668"/>
    </source>
</evidence>
<accession>A0ABC8RN94</accession>
<keyword evidence="2" id="KW-0472">Membrane</keyword>
<dbReference type="AlphaFoldDB" id="A0ABC8RN94"/>
<keyword evidence="5" id="KW-1185">Reference proteome</keyword>
<reference evidence="4 5" key="1">
    <citation type="submission" date="2024-02" db="EMBL/GenBank/DDBJ databases">
        <authorList>
            <person name="Vignale AGUSTIN F."/>
            <person name="Sosa J E."/>
            <person name="Modenutti C."/>
        </authorList>
    </citation>
    <scope>NUCLEOTIDE SEQUENCE [LARGE SCALE GENOMIC DNA]</scope>
</reference>
<gene>
    <name evidence="4" type="ORF">ILEXP_LOCUS13852</name>
</gene>
<organism evidence="4 5">
    <name type="scientific">Ilex paraguariensis</name>
    <name type="common">yerba mate</name>
    <dbReference type="NCBI Taxonomy" id="185542"/>
    <lineage>
        <taxon>Eukaryota</taxon>
        <taxon>Viridiplantae</taxon>
        <taxon>Streptophyta</taxon>
        <taxon>Embryophyta</taxon>
        <taxon>Tracheophyta</taxon>
        <taxon>Spermatophyta</taxon>
        <taxon>Magnoliopsida</taxon>
        <taxon>eudicotyledons</taxon>
        <taxon>Gunneridae</taxon>
        <taxon>Pentapetalae</taxon>
        <taxon>asterids</taxon>
        <taxon>campanulids</taxon>
        <taxon>Aquifoliales</taxon>
        <taxon>Aquifoliaceae</taxon>
        <taxon>Ilex</taxon>
    </lineage>
</organism>
<dbReference type="InterPro" id="IPR035669">
    <property type="entry name" value="SGNH_plant_lipase-like"/>
</dbReference>